<dbReference type="STRING" id="523846.Mfer_0107"/>
<keyword evidence="2" id="KW-1185">Reference proteome</keyword>
<sequence length="53" mass="6317">MKKKVVCKFNNEDIKALNEIKKFYYEKSGLKLTYSEIIKIAIKSYAKKLKEEK</sequence>
<evidence type="ECO:0000313" key="1">
    <source>
        <dbReference type="EMBL" id="ADP76910.1"/>
    </source>
</evidence>
<evidence type="ECO:0000313" key="2">
    <source>
        <dbReference type="Proteomes" id="UP000002315"/>
    </source>
</evidence>
<dbReference type="EMBL" id="CP002278">
    <property type="protein sequence ID" value="ADP76910.1"/>
    <property type="molecule type" value="Genomic_DNA"/>
</dbReference>
<name>E3GX21_METFV</name>
<accession>E3GX21</accession>
<dbReference type="HOGENOM" id="CLU_3057100_0_0_2"/>
<gene>
    <name evidence="1" type="ordered locus">Mfer_0107</name>
</gene>
<dbReference type="Proteomes" id="UP000002315">
    <property type="component" value="Chromosome"/>
</dbReference>
<dbReference type="AlphaFoldDB" id="E3GX21"/>
<protein>
    <submittedName>
        <fullName evidence="1">Uncharacterized protein</fullName>
    </submittedName>
</protein>
<reference evidence="1 2" key="1">
    <citation type="journal article" date="2010" name="Stand. Genomic Sci.">
        <title>Complete genome sequence of Methanothermus fervidus type strain (V24S).</title>
        <authorList>
            <person name="Anderson I."/>
            <person name="Djao O.D."/>
            <person name="Misra M."/>
            <person name="Chertkov O."/>
            <person name="Nolan M."/>
            <person name="Lucas S."/>
            <person name="Lapidus A."/>
            <person name="Del Rio T.G."/>
            <person name="Tice H."/>
            <person name="Cheng J.F."/>
            <person name="Tapia R."/>
            <person name="Han C."/>
            <person name="Goodwin L."/>
            <person name="Pitluck S."/>
            <person name="Liolios K."/>
            <person name="Ivanova N."/>
            <person name="Mavromatis K."/>
            <person name="Mikhailova N."/>
            <person name="Pati A."/>
            <person name="Brambilla E."/>
            <person name="Chen A."/>
            <person name="Palaniappan K."/>
            <person name="Land M."/>
            <person name="Hauser L."/>
            <person name="Chang Y.J."/>
            <person name="Jeffries C.D."/>
            <person name="Sikorski J."/>
            <person name="Spring S."/>
            <person name="Rohde M."/>
            <person name="Eichinger K."/>
            <person name="Huber H."/>
            <person name="Wirth R."/>
            <person name="Goker M."/>
            <person name="Detter J.C."/>
            <person name="Woyke T."/>
            <person name="Bristow J."/>
            <person name="Eisen J.A."/>
            <person name="Markowitz V."/>
            <person name="Hugenholtz P."/>
            <person name="Klenk H.P."/>
            <person name="Kyrpides N.C."/>
        </authorList>
    </citation>
    <scope>NUCLEOTIDE SEQUENCE [LARGE SCALE GENOMIC DNA]</scope>
    <source>
        <strain evidence="2">ATCC 43054 / DSM 2088 / JCM 10308 / V24 S</strain>
    </source>
</reference>
<organism evidence="1 2">
    <name type="scientific">Methanothermus fervidus (strain ATCC 43054 / DSM 2088 / JCM 10308 / V24 S)</name>
    <dbReference type="NCBI Taxonomy" id="523846"/>
    <lineage>
        <taxon>Archaea</taxon>
        <taxon>Methanobacteriati</taxon>
        <taxon>Methanobacteriota</taxon>
        <taxon>Methanomada group</taxon>
        <taxon>Methanobacteria</taxon>
        <taxon>Methanobacteriales</taxon>
        <taxon>Methanothermaceae</taxon>
        <taxon>Methanothermus</taxon>
    </lineage>
</organism>
<proteinExistence type="predicted"/>
<dbReference type="KEGG" id="mfv:Mfer_0107"/>